<evidence type="ECO:0000256" key="1">
    <source>
        <dbReference type="SAM" id="MobiDB-lite"/>
    </source>
</evidence>
<dbReference type="AlphaFoldDB" id="D8MBB1"/>
<dbReference type="EMBL" id="FN668691">
    <property type="protein sequence ID" value="CBK25350.2"/>
    <property type="molecule type" value="Genomic_DNA"/>
</dbReference>
<evidence type="ECO:0000313" key="2">
    <source>
        <dbReference type="EMBL" id="CBK25350.2"/>
    </source>
</evidence>
<reference evidence="2" key="1">
    <citation type="submission" date="2010-02" db="EMBL/GenBank/DDBJ databases">
        <title>Sequencing and annotation of the Blastocystis hominis genome.</title>
        <authorList>
            <person name="Wincker P."/>
        </authorList>
    </citation>
    <scope>NUCLEOTIDE SEQUENCE</scope>
    <source>
        <strain evidence="2">Singapore isolate B</strain>
    </source>
</reference>
<gene>
    <name evidence="2" type="ORF">GSBLH_T00004963001</name>
</gene>
<proteinExistence type="predicted"/>
<keyword evidence="3" id="KW-1185">Reference proteome</keyword>
<accession>D8MBB1</accession>
<name>D8MBB1_BLAHO</name>
<sequence length="432" mass="47378">MEDLFSTTIAPVPGEGPVSLPAGETPIVETVETVEPPKPVDPSIPAEPEKPEKPSEAEIVALRDLFASGVSSRLRAAVERQHSLLSLLQTALPESLGAFTEYFYAQVQQTLLWGASLLLASLCVPHPLLCTQPTAFLASPPRPSLSLHLHDALLAQIPGLALSPRGILALAAGSRLVAHSGVREILQSLMDYTPESEQLDVERLTDSLQAAQLVQAWTEAANAALRGFCARTAERGAETLWTHAVENPGNGETEGETEGEGVAEGIVRMVREFYTEFGNTGALLAEKPVKPRDPCPETFRTAGMAEEEEEGEMYAYIEKTMATRVKVLPLEVRAGMQDVWMGMLRTMMKNLQEEVRASVLYDYQFRCLVVNLAFVFSMTSCLLEDAKELREIVQGVIRSAWERCYEPSEVTEEQQKGAVENGIVEFMMMVSE</sequence>
<feature type="compositionally biased region" description="Low complexity" evidence="1">
    <location>
        <begin position="24"/>
        <end position="34"/>
    </location>
</feature>
<feature type="region of interest" description="Disordered" evidence="1">
    <location>
        <begin position="1"/>
        <end position="55"/>
    </location>
</feature>
<dbReference type="InParanoid" id="D8MBB1"/>
<evidence type="ECO:0000313" key="3">
    <source>
        <dbReference type="Proteomes" id="UP000008312"/>
    </source>
</evidence>
<dbReference type="RefSeq" id="XP_012899398.1">
    <property type="nucleotide sequence ID" value="XM_013043944.1"/>
</dbReference>
<protein>
    <submittedName>
        <fullName evidence="2">Uncharacterized protein</fullName>
    </submittedName>
</protein>
<dbReference type="GeneID" id="24921950"/>
<dbReference type="Proteomes" id="UP000008312">
    <property type="component" value="Unassembled WGS sequence"/>
</dbReference>
<organism evidence="2">
    <name type="scientific">Blastocystis hominis</name>
    <dbReference type="NCBI Taxonomy" id="12968"/>
    <lineage>
        <taxon>Eukaryota</taxon>
        <taxon>Sar</taxon>
        <taxon>Stramenopiles</taxon>
        <taxon>Bigyra</taxon>
        <taxon>Opalozoa</taxon>
        <taxon>Opalinata</taxon>
        <taxon>Blastocystidae</taxon>
        <taxon>Blastocystis</taxon>
    </lineage>
</organism>